<evidence type="ECO:0000259" key="1">
    <source>
        <dbReference type="Pfam" id="PF22924"/>
    </source>
</evidence>
<dbReference type="GO" id="GO:0003997">
    <property type="term" value="F:acyl-CoA oxidase activity"/>
    <property type="evidence" value="ECO:0007669"/>
    <property type="project" value="InterPro"/>
</dbReference>
<proteinExistence type="predicted"/>
<dbReference type="SUPFAM" id="SSF47203">
    <property type="entry name" value="Acyl-CoA dehydrogenase C-terminal domain-like"/>
    <property type="match status" value="1"/>
</dbReference>
<dbReference type="GO" id="GO:0005777">
    <property type="term" value="C:peroxisome"/>
    <property type="evidence" value="ECO:0007669"/>
    <property type="project" value="InterPro"/>
</dbReference>
<dbReference type="GO" id="GO:0005504">
    <property type="term" value="F:fatty acid binding"/>
    <property type="evidence" value="ECO:0007669"/>
    <property type="project" value="TreeGrafter"/>
</dbReference>
<dbReference type="Gene3D" id="2.40.110.10">
    <property type="entry name" value="Butyryl-CoA Dehydrogenase, subunit A, domain 2"/>
    <property type="match status" value="1"/>
</dbReference>
<dbReference type="EMBL" id="KN837203">
    <property type="protein sequence ID" value="KIJ34163.1"/>
    <property type="molecule type" value="Genomic_DNA"/>
</dbReference>
<dbReference type="GO" id="GO:0071949">
    <property type="term" value="F:FAD binding"/>
    <property type="evidence" value="ECO:0007669"/>
    <property type="project" value="InterPro"/>
</dbReference>
<dbReference type="InterPro" id="IPR055060">
    <property type="entry name" value="ACOX_C_alpha1"/>
</dbReference>
<dbReference type="InterPro" id="IPR036250">
    <property type="entry name" value="AcylCo_DH-like_C"/>
</dbReference>
<dbReference type="HOGENOM" id="CLU_028041_1_0_1"/>
<name>A0A0C9TUY0_SPHS4</name>
<organism evidence="2 3">
    <name type="scientific">Sphaerobolus stellatus (strain SS14)</name>
    <dbReference type="NCBI Taxonomy" id="990650"/>
    <lineage>
        <taxon>Eukaryota</taxon>
        <taxon>Fungi</taxon>
        <taxon>Dikarya</taxon>
        <taxon>Basidiomycota</taxon>
        <taxon>Agaricomycotina</taxon>
        <taxon>Agaricomycetes</taxon>
        <taxon>Phallomycetidae</taxon>
        <taxon>Geastrales</taxon>
        <taxon>Sphaerobolaceae</taxon>
        <taxon>Sphaerobolus</taxon>
    </lineage>
</organism>
<reference evidence="2 3" key="1">
    <citation type="submission" date="2014-06" db="EMBL/GenBank/DDBJ databases">
        <title>Evolutionary Origins and Diversification of the Mycorrhizal Mutualists.</title>
        <authorList>
            <consortium name="DOE Joint Genome Institute"/>
            <consortium name="Mycorrhizal Genomics Consortium"/>
            <person name="Kohler A."/>
            <person name="Kuo A."/>
            <person name="Nagy L.G."/>
            <person name="Floudas D."/>
            <person name="Copeland A."/>
            <person name="Barry K.W."/>
            <person name="Cichocki N."/>
            <person name="Veneault-Fourrey C."/>
            <person name="LaButti K."/>
            <person name="Lindquist E.A."/>
            <person name="Lipzen A."/>
            <person name="Lundell T."/>
            <person name="Morin E."/>
            <person name="Murat C."/>
            <person name="Riley R."/>
            <person name="Ohm R."/>
            <person name="Sun H."/>
            <person name="Tunlid A."/>
            <person name="Henrissat B."/>
            <person name="Grigoriev I.V."/>
            <person name="Hibbett D.S."/>
            <person name="Martin F."/>
        </authorList>
    </citation>
    <scope>NUCLEOTIDE SEQUENCE [LARGE SCALE GENOMIC DNA]</scope>
    <source>
        <strain evidence="2 3">SS14</strain>
    </source>
</reference>
<evidence type="ECO:0000313" key="3">
    <source>
        <dbReference type="Proteomes" id="UP000054279"/>
    </source>
</evidence>
<protein>
    <recommendedName>
        <fullName evidence="1">Acyl-CoA oxidase C-alpha1 domain-containing protein</fullName>
    </recommendedName>
</protein>
<keyword evidence="3" id="KW-1185">Reference proteome</keyword>
<dbReference type="SUPFAM" id="SSF56645">
    <property type="entry name" value="Acyl-CoA dehydrogenase NM domain-like"/>
    <property type="match status" value="1"/>
</dbReference>
<dbReference type="PANTHER" id="PTHR10909:SF382">
    <property type="entry name" value="ACYL-COENZYME A OXIDASE"/>
    <property type="match status" value="1"/>
</dbReference>
<dbReference type="GO" id="GO:0055088">
    <property type="term" value="P:lipid homeostasis"/>
    <property type="evidence" value="ECO:0007669"/>
    <property type="project" value="TreeGrafter"/>
</dbReference>
<dbReference type="InterPro" id="IPR046373">
    <property type="entry name" value="Acyl-CoA_Oxase/DH_mid-dom_sf"/>
</dbReference>
<gene>
    <name evidence="2" type="ORF">M422DRAFT_182429</name>
</gene>
<sequence length="580" mass="64565">MQKTVSLARSALFQDGNQELPFLERVKVSYVRAQAVANVYKLTVSDILHLSPKYWEFHTDPIFAMDFSVGALLTIQYNLCIGTLAGFRENRPALQKIVTDLLEFNVSGQYCLSEVDHGLDAINMETTATLQPNGEFIIHTPHPGAAKYMPPTCPFGLPCVAIVFARLIVAGEDRGIRGFVVKLHDGDESKMVLGITCKKVVSMLLSPQGGTHPLGHSLTYFNQVRVSPEALLGNLEKPKDIHEAFFQNIHRIITGTLSIATFALTALRVACYIATSYSLGRQVINRSTGIPRPISSFSTQYIPLLTSIAKTLVFRSFGQDMYEQFVNSNISIIQKHLVAAVFKTTVFGHTHDILMQLGERCGARGLCEVNQLSILHADMRAGAIAEGDVLVISIRFAIDIIRNKVQVPDPAYPDDLLARHEQSVIQELRSVLKNSSNHRSTQLEALLLPHCRGILEAVGHRCAYEAAIAKGLPRPIIDLFVASLFERDAAWYSENAGLSRWRQKSVLLERATKLYQELPQFLPLLEIENYVTAPIASKERWDKYVSELPTYTAEKVRVICHSCHSTENNKLSFIHLIAAS</sequence>
<accession>A0A0C9TUY0</accession>
<dbReference type="OrthoDB" id="538336at2759"/>
<dbReference type="Proteomes" id="UP000054279">
    <property type="component" value="Unassembled WGS sequence"/>
</dbReference>
<dbReference type="InterPro" id="IPR012258">
    <property type="entry name" value="Acyl-CoA_oxidase"/>
</dbReference>
<dbReference type="Pfam" id="PF22924">
    <property type="entry name" value="ACOX_C_alpha1"/>
    <property type="match status" value="1"/>
</dbReference>
<dbReference type="InterPro" id="IPR009100">
    <property type="entry name" value="AcylCoA_DH/oxidase_NM_dom_sf"/>
</dbReference>
<dbReference type="GO" id="GO:0033540">
    <property type="term" value="P:fatty acid beta-oxidation using acyl-CoA oxidase"/>
    <property type="evidence" value="ECO:0007669"/>
    <property type="project" value="TreeGrafter"/>
</dbReference>
<dbReference type="PANTHER" id="PTHR10909">
    <property type="entry name" value="ELECTRON TRANSPORT OXIDOREDUCTASE"/>
    <property type="match status" value="1"/>
</dbReference>
<dbReference type="AlphaFoldDB" id="A0A0C9TUY0"/>
<evidence type="ECO:0000313" key="2">
    <source>
        <dbReference type="EMBL" id="KIJ34163.1"/>
    </source>
</evidence>
<dbReference type="Gene3D" id="1.20.140.10">
    <property type="entry name" value="Butyryl-CoA Dehydrogenase, subunit A, domain 3"/>
    <property type="match status" value="1"/>
</dbReference>
<feature type="domain" description="Acyl-CoA oxidase C-alpha1" evidence="1">
    <location>
        <begin position="257"/>
        <end position="395"/>
    </location>
</feature>